<accession>A0ABT9XM48</accession>
<evidence type="ECO:0000256" key="5">
    <source>
        <dbReference type="SAM" id="SignalP"/>
    </source>
</evidence>
<proteinExistence type="inferred from homology"/>
<reference evidence="7 8" key="1">
    <citation type="submission" date="2023-07" db="EMBL/GenBank/DDBJ databases">
        <title>Genomic Encyclopedia of Type Strains, Phase IV (KMG-IV): sequencing the most valuable type-strain genomes for metagenomic binning, comparative biology and taxonomic classification.</title>
        <authorList>
            <person name="Goeker M."/>
        </authorList>
    </citation>
    <scope>NUCLEOTIDE SEQUENCE [LARGE SCALE GENOMIC DNA]</scope>
    <source>
        <strain evidence="7 8">DSM 4006</strain>
    </source>
</reference>
<evidence type="ECO:0000256" key="4">
    <source>
        <dbReference type="ARBA" id="ARBA00022807"/>
    </source>
</evidence>
<keyword evidence="5" id="KW-0732">Signal</keyword>
<dbReference type="InterPro" id="IPR000064">
    <property type="entry name" value="NLP_P60_dom"/>
</dbReference>
<dbReference type="InterPro" id="IPR051202">
    <property type="entry name" value="Peptidase_C40"/>
</dbReference>
<comment type="caution">
    <text evidence="7">The sequence shown here is derived from an EMBL/GenBank/DDBJ whole genome shotgun (WGS) entry which is preliminary data.</text>
</comment>
<evidence type="ECO:0000256" key="2">
    <source>
        <dbReference type="ARBA" id="ARBA00022670"/>
    </source>
</evidence>
<dbReference type="Pfam" id="PF00877">
    <property type="entry name" value="NLPC_P60"/>
    <property type="match status" value="1"/>
</dbReference>
<keyword evidence="2" id="KW-0645">Protease</keyword>
<evidence type="ECO:0000313" key="8">
    <source>
        <dbReference type="Proteomes" id="UP001232973"/>
    </source>
</evidence>
<protein>
    <submittedName>
        <fullName evidence="7">Cell wall-associated NlpC family hydrolase</fullName>
    </submittedName>
</protein>
<dbReference type="InterPro" id="IPR038765">
    <property type="entry name" value="Papain-like_cys_pep_sf"/>
</dbReference>
<evidence type="ECO:0000256" key="3">
    <source>
        <dbReference type="ARBA" id="ARBA00022801"/>
    </source>
</evidence>
<organism evidence="7 8">
    <name type="scientific">Alicyclobacillus cycloheptanicus</name>
    <dbReference type="NCBI Taxonomy" id="1457"/>
    <lineage>
        <taxon>Bacteria</taxon>
        <taxon>Bacillati</taxon>
        <taxon>Bacillota</taxon>
        <taxon>Bacilli</taxon>
        <taxon>Bacillales</taxon>
        <taxon>Alicyclobacillaceae</taxon>
        <taxon>Alicyclobacillus</taxon>
    </lineage>
</organism>
<feature type="signal peptide" evidence="5">
    <location>
        <begin position="1"/>
        <end position="32"/>
    </location>
</feature>
<dbReference type="RefSeq" id="WP_274457515.1">
    <property type="nucleotide sequence ID" value="NZ_CP067097.1"/>
</dbReference>
<dbReference type="SUPFAM" id="SSF54001">
    <property type="entry name" value="Cysteine proteinases"/>
    <property type="match status" value="1"/>
</dbReference>
<gene>
    <name evidence="7" type="ORF">J2S03_002670</name>
</gene>
<comment type="similarity">
    <text evidence="1">Belongs to the peptidase C40 family.</text>
</comment>
<dbReference type="EMBL" id="JAUSTP010000024">
    <property type="protein sequence ID" value="MDQ0190803.1"/>
    <property type="molecule type" value="Genomic_DNA"/>
</dbReference>
<dbReference type="Proteomes" id="UP001232973">
    <property type="component" value="Unassembled WGS sequence"/>
</dbReference>
<evidence type="ECO:0000313" key="7">
    <source>
        <dbReference type="EMBL" id="MDQ0190803.1"/>
    </source>
</evidence>
<feature type="chain" id="PRO_5045252063" evidence="5">
    <location>
        <begin position="33"/>
        <end position="286"/>
    </location>
</feature>
<dbReference type="Gene3D" id="3.90.1720.10">
    <property type="entry name" value="endopeptidase domain like (from Nostoc punctiforme)"/>
    <property type="match status" value="1"/>
</dbReference>
<dbReference type="PANTHER" id="PTHR47053">
    <property type="entry name" value="MUREIN DD-ENDOPEPTIDASE MEPH-RELATED"/>
    <property type="match status" value="1"/>
</dbReference>
<dbReference type="PANTHER" id="PTHR47053:SF1">
    <property type="entry name" value="MUREIN DD-ENDOPEPTIDASE MEPH-RELATED"/>
    <property type="match status" value="1"/>
</dbReference>
<evidence type="ECO:0000256" key="1">
    <source>
        <dbReference type="ARBA" id="ARBA00007074"/>
    </source>
</evidence>
<keyword evidence="8" id="KW-1185">Reference proteome</keyword>
<name>A0ABT9XM48_9BACL</name>
<evidence type="ECO:0000259" key="6">
    <source>
        <dbReference type="PROSITE" id="PS51935"/>
    </source>
</evidence>
<dbReference type="GO" id="GO:0016787">
    <property type="term" value="F:hydrolase activity"/>
    <property type="evidence" value="ECO:0007669"/>
    <property type="project" value="UniProtKB-KW"/>
</dbReference>
<feature type="domain" description="NlpC/P60" evidence="6">
    <location>
        <begin position="162"/>
        <end position="286"/>
    </location>
</feature>
<keyword evidence="4" id="KW-0788">Thiol protease</keyword>
<keyword evidence="3 7" id="KW-0378">Hydrolase</keyword>
<dbReference type="PROSITE" id="PS51935">
    <property type="entry name" value="NLPC_P60"/>
    <property type="match status" value="1"/>
</dbReference>
<sequence length="286" mass="30517">MQQRDSKRMLRMILSGVTAVVSIGTFAGLANAATTTTTVEVDRAAYLITAAHTGASRIALEPTGTKLRVLTGSNAYWWHVEDEQDRVGYITRNTYWTQAVSGSAASTSGTAGQAASTSTPATASSASMVASGTYESLGGLLPPGVTLDPNITPLAPLDASYQTKLNAVLQVAESKLGTPYEWGHNEDRGQTGFDCSNFTEYVYHHALGYDMSTASQTQYKRVGVAVPTQDMQPGDLVVFNDGGHVGIYAGNGEMIQEGGGLKKVGYLPLKPGSYWYDHITVVKRMF</sequence>